<dbReference type="Pfam" id="PF07751">
    <property type="entry name" value="Abi_2"/>
    <property type="match status" value="1"/>
</dbReference>
<dbReference type="InterPro" id="IPR011664">
    <property type="entry name" value="Abi_system_AbiD/AbiF-like"/>
</dbReference>
<name>A0ABR6Z3G2_9FIRM</name>
<proteinExistence type="predicted"/>
<evidence type="ECO:0000313" key="1">
    <source>
        <dbReference type="EMBL" id="MBC3901671.1"/>
    </source>
</evidence>
<evidence type="ECO:0000313" key="2">
    <source>
        <dbReference type="Proteomes" id="UP000622405"/>
    </source>
</evidence>
<dbReference type="Proteomes" id="UP000622405">
    <property type="component" value="Unassembled WGS sequence"/>
</dbReference>
<organism evidence="1 2">
    <name type="scientific">Acetobacterium malicum</name>
    <dbReference type="NCBI Taxonomy" id="52692"/>
    <lineage>
        <taxon>Bacteria</taxon>
        <taxon>Bacillati</taxon>
        <taxon>Bacillota</taxon>
        <taxon>Clostridia</taxon>
        <taxon>Eubacteriales</taxon>
        <taxon>Eubacteriaceae</taxon>
        <taxon>Acetobacterium</taxon>
    </lineage>
</organism>
<protein>
    <submittedName>
        <fullName evidence="1">Abi family protein</fullName>
    </submittedName>
</protein>
<keyword evidence="2" id="KW-1185">Reference proteome</keyword>
<sequence length="329" mass="38649">MRNREKLSVEAQIEHMKSLGIRFEIMDEEKAKDFLTYNTYFFKIKSYAKNYQKFDQGIRVGQYIDLDFAYLVELSTIDFHLSRLILKLTLDIEHALKVGLIRDITDNIDEDGYSIITDFLAIPGNYANGNLQRKKSGAACSNLIRKYEDNYPIWVILECLPFGDFISLYEHYYEIYDHVEPDILNFLWSAKFLRNSAAHCNCLINSLKKPYVHFNPSRKSKSAVKNKTAIRYLSQMKDIGYGSRDKKMSNRVINDFICTILLYDLVVKSVPMKNHRMTELHNFLTSRIIKNKEYFVKNPILKSTYDFVLKVFTNYCAEYIQITVDKKIN</sequence>
<gene>
    <name evidence="1" type="ORF">GH811_18935</name>
</gene>
<dbReference type="RefSeq" id="WP_186895687.1">
    <property type="nucleotide sequence ID" value="NZ_WJBE01000041.1"/>
</dbReference>
<dbReference type="EMBL" id="WJBE01000041">
    <property type="protein sequence ID" value="MBC3901671.1"/>
    <property type="molecule type" value="Genomic_DNA"/>
</dbReference>
<accession>A0ABR6Z3G2</accession>
<reference evidence="1 2" key="1">
    <citation type="journal article" date="2020" name="mSystems">
        <title>Defining Genomic and Predicted Metabolic Features of the Acetobacterium Genus.</title>
        <authorList>
            <person name="Ross D.E."/>
            <person name="Marshall C.W."/>
            <person name="Gulliver D."/>
            <person name="May H.D."/>
            <person name="Norman R.S."/>
        </authorList>
    </citation>
    <scope>NUCLEOTIDE SEQUENCE [LARGE SCALE GENOMIC DNA]</scope>
    <source>
        <strain evidence="1 2">DSM 4132</strain>
    </source>
</reference>
<comment type="caution">
    <text evidence="1">The sequence shown here is derived from an EMBL/GenBank/DDBJ whole genome shotgun (WGS) entry which is preliminary data.</text>
</comment>